<name>A0A9Q0AQV3_9PEZI</name>
<dbReference type="Pfam" id="PF01544">
    <property type="entry name" value="CorA"/>
    <property type="match status" value="1"/>
</dbReference>
<sequence length="532" mass="59908">MQHGPKSNTSEYEARIRNCFRCWPSAGPFYQTLIDYLQTAGSRIGFSPLQSPTVYLLGHDLGKRAEIEVGNSAASSHGARRPPFNLALSSSVQGLGPRRVHAAHQPHITVVEGFLAPESIRILGEMYQVRPELFIDYLEPHYAYGSSTLMGRYELPNLPSKRDNIVHIRFMSMLQIPGATTPFSASRVSPFEQRTLLENKRCTHEKRLFHHRQYGATRYRALHVHNGQWLTVEQMASFCVTHESKSWRGLLLLDSGRPCEDVDLPWAGCFQDLESAEFVPTIPYNLPIGHESGAELQDDLFPKQHRPYHPAIDIMLAAGSPVSTQLLAEDPFYILGCVYDAAARTRIQLLSFIESDITECSSASGFTMGSQQSLVLDQLRFDLQLVRRVERFCKEDLANVIKLGSAAWPRAEQLGEIQKLKERLQSDYVYLIDQCSSLALQCETASNALVSIAQWMDARQGIQESRHITNLTILAFLFIPLTYITSVLSMNVEGIMEGVPLWAWVGASTVSVILTTVVVVIMRWKRWEIPKT</sequence>
<reference evidence="6" key="1">
    <citation type="submission" date="2021-03" db="EMBL/GenBank/DDBJ databases">
        <title>Revisited historic fungal species revealed as producer of novel bioactive compounds through whole genome sequencing and comparative genomics.</title>
        <authorList>
            <person name="Vignolle G.A."/>
            <person name="Hochenegger N."/>
            <person name="Mach R.L."/>
            <person name="Mach-Aigner A.R."/>
            <person name="Javad Rahimi M."/>
            <person name="Salim K.A."/>
            <person name="Chan C.M."/>
            <person name="Lim L.B.L."/>
            <person name="Cai F."/>
            <person name="Druzhinina I.S."/>
            <person name="U'Ren J.M."/>
            <person name="Derntl C."/>
        </authorList>
    </citation>
    <scope>NUCLEOTIDE SEQUENCE</scope>
    <source>
        <strain evidence="6">TUCIM 5799</strain>
    </source>
</reference>
<dbReference type="Gene3D" id="1.20.58.340">
    <property type="entry name" value="Magnesium transport protein CorA, transmembrane region"/>
    <property type="match status" value="1"/>
</dbReference>
<dbReference type="SUPFAM" id="SSF144083">
    <property type="entry name" value="Magnesium transport protein CorA, transmembrane region"/>
    <property type="match status" value="1"/>
</dbReference>
<evidence type="ECO:0000256" key="1">
    <source>
        <dbReference type="ARBA" id="ARBA00004141"/>
    </source>
</evidence>
<dbReference type="AlphaFoldDB" id="A0A9Q0AQV3"/>
<dbReference type="Proteomes" id="UP000829685">
    <property type="component" value="Unassembled WGS sequence"/>
</dbReference>
<evidence type="ECO:0000256" key="4">
    <source>
        <dbReference type="ARBA" id="ARBA00023136"/>
    </source>
</evidence>
<keyword evidence="2 5" id="KW-0812">Transmembrane</keyword>
<organism evidence="6 7">
    <name type="scientific">Neoarthrinium moseri</name>
    <dbReference type="NCBI Taxonomy" id="1658444"/>
    <lineage>
        <taxon>Eukaryota</taxon>
        <taxon>Fungi</taxon>
        <taxon>Dikarya</taxon>
        <taxon>Ascomycota</taxon>
        <taxon>Pezizomycotina</taxon>
        <taxon>Sordariomycetes</taxon>
        <taxon>Xylariomycetidae</taxon>
        <taxon>Amphisphaeriales</taxon>
        <taxon>Apiosporaceae</taxon>
        <taxon>Neoarthrinium</taxon>
    </lineage>
</organism>
<evidence type="ECO:0000256" key="5">
    <source>
        <dbReference type="SAM" id="Phobius"/>
    </source>
</evidence>
<gene>
    <name evidence="6" type="ORF">JX265_006265</name>
</gene>
<comment type="caution">
    <text evidence="6">The sequence shown here is derived from an EMBL/GenBank/DDBJ whole genome shotgun (WGS) entry which is preliminary data.</text>
</comment>
<accession>A0A9Q0AQV3</accession>
<proteinExistence type="predicted"/>
<dbReference type="GO" id="GO:0016020">
    <property type="term" value="C:membrane"/>
    <property type="evidence" value="ECO:0007669"/>
    <property type="project" value="UniProtKB-SubCell"/>
</dbReference>
<evidence type="ECO:0000256" key="2">
    <source>
        <dbReference type="ARBA" id="ARBA00022692"/>
    </source>
</evidence>
<dbReference type="InterPro" id="IPR002523">
    <property type="entry name" value="MgTranspt_CorA/ZnTranspt_ZntB"/>
</dbReference>
<dbReference type="InterPro" id="IPR045863">
    <property type="entry name" value="CorA_TM1_TM2"/>
</dbReference>
<evidence type="ECO:0000256" key="3">
    <source>
        <dbReference type="ARBA" id="ARBA00022989"/>
    </source>
</evidence>
<feature type="transmembrane region" description="Helical" evidence="5">
    <location>
        <begin position="501"/>
        <end position="522"/>
    </location>
</feature>
<dbReference type="EMBL" id="JAFIMR010000014">
    <property type="protein sequence ID" value="KAI1870095.1"/>
    <property type="molecule type" value="Genomic_DNA"/>
</dbReference>
<evidence type="ECO:0000313" key="6">
    <source>
        <dbReference type="EMBL" id="KAI1870095.1"/>
    </source>
</evidence>
<keyword evidence="7" id="KW-1185">Reference proteome</keyword>
<dbReference type="GO" id="GO:0046873">
    <property type="term" value="F:metal ion transmembrane transporter activity"/>
    <property type="evidence" value="ECO:0007669"/>
    <property type="project" value="InterPro"/>
</dbReference>
<keyword evidence="4 5" id="KW-0472">Membrane</keyword>
<feature type="transmembrane region" description="Helical" evidence="5">
    <location>
        <begin position="468"/>
        <end position="489"/>
    </location>
</feature>
<comment type="subcellular location">
    <subcellularLocation>
        <location evidence="1">Membrane</location>
        <topology evidence="1">Multi-pass membrane protein</topology>
    </subcellularLocation>
</comment>
<evidence type="ECO:0000313" key="7">
    <source>
        <dbReference type="Proteomes" id="UP000829685"/>
    </source>
</evidence>
<protein>
    <submittedName>
        <fullName evidence="6">Uncharacterized protein</fullName>
    </submittedName>
</protein>
<keyword evidence="3 5" id="KW-1133">Transmembrane helix</keyword>